<accession>A0ABZ3CFB9</accession>
<protein>
    <recommendedName>
        <fullName evidence="3">Replicative helicase inhibitor G39P N-terminal domain-containing protein</fullName>
    </recommendedName>
</protein>
<gene>
    <name evidence="1" type="ORF">RQP18_07910</name>
</gene>
<dbReference type="Proteomes" id="UP001455384">
    <property type="component" value="Chromosome"/>
</dbReference>
<keyword evidence="2" id="KW-1185">Reference proteome</keyword>
<dbReference type="EMBL" id="CP138333">
    <property type="protein sequence ID" value="WZX28614.1"/>
    <property type="molecule type" value="Genomic_DNA"/>
</dbReference>
<evidence type="ECO:0000313" key="1">
    <source>
        <dbReference type="EMBL" id="WZX28614.1"/>
    </source>
</evidence>
<name>A0ABZ3CFB9_9STAP</name>
<sequence>MNYEEAKEVLGRIKSYYPSFLNDADIATKQAWVRQIMKGDHYMTMAKLDDYATKEIFPPKLAHIVHIREIHSDDRMQADIEQVEREKADPKLAREREEKLEKLQAMLKGGAGHE</sequence>
<reference evidence="2" key="1">
    <citation type="submission" date="2023-10" db="EMBL/GenBank/DDBJ databases">
        <title>Genome analysis and identification of Salinococcus sp. Bachu38 nov., a PGPR from the rhizosphere of Tamarix.</title>
        <authorList>
            <person name="Liang Z."/>
            <person name="Zhang X."/>
            <person name="Jia J."/>
            <person name="Chen X."/>
            <person name="Wang Y."/>
            <person name="Wang Q."/>
            <person name="Wang R."/>
        </authorList>
    </citation>
    <scope>NUCLEOTIDE SEQUENCE [LARGE SCALE GENOMIC DNA]</scope>
    <source>
        <strain evidence="2">Bachu38</strain>
    </source>
</reference>
<dbReference type="Gene3D" id="1.10.8.200">
    <property type="entry name" value="Replisome organizer (g39p helicase loader/inhibitor protein)"/>
    <property type="match status" value="1"/>
</dbReference>
<dbReference type="RefSeq" id="WP_342387198.1">
    <property type="nucleotide sequence ID" value="NZ_CP138333.2"/>
</dbReference>
<organism evidence="1 2">
    <name type="scientific">Salinicoccus bachuensis</name>
    <dbReference type="NCBI Taxonomy" id="3136731"/>
    <lineage>
        <taxon>Bacteria</taxon>
        <taxon>Bacillati</taxon>
        <taxon>Bacillota</taxon>
        <taxon>Bacilli</taxon>
        <taxon>Bacillales</taxon>
        <taxon>Staphylococcaceae</taxon>
        <taxon>Salinicoccus</taxon>
    </lineage>
</organism>
<evidence type="ECO:0000313" key="2">
    <source>
        <dbReference type="Proteomes" id="UP001455384"/>
    </source>
</evidence>
<evidence type="ECO:0008006" key="3">
    <source>
        <dbReference type="Google" id="ProtNLM"/>
    </source>
</evidence>
<proteinExistence type="predicted"/>